<gene>
    <name evidence="2" type="ORF">OPKNFCMD_6550</name>
</gene>
<evidence type="ECO:0000313" key="2">
    <source>
        <dbReference type="EMBL" id="GJD53772.1"/>
    </source>
</evidence>
<name>A0ABQ4R7S3_9HYPH</name>
<reference evidence="2" key="2">
    <citation type="submission" date="2021-08" db="EMBL/GenBank/DDBJ databases">
        <authorList>
            <person name="Tani A."/>
            <person name="Ola A."/>
            <person name="Ogura Y."/>
            <person name="Katsura K."/>
            <person name="Hayashi T."/>
        </authorList>
    </citation>
    <scope>NUCLEOTIDE SEQUENCE</scope>
    <source>
        <strain evidence="2">KCTC 52305</strain>
    </source>
</reference>
<comment type="caution">
    <text evidence="2">The sequence shown here is derived from an EMBL/GenBank/DDBJ whole genome shotgun (WGS) entry which is preliminary data.</text>
</comment>
<accession>A0ABQ4R7S3</accession>
<dbReference type="InterPro" id="IPR058110">
    <property type="entry name" value="GCG_CRPN_dom"/>
</dbReference>
<protein>
    <recommendedName>
        <fullName evidence="4">DUF3761 domain-containing protein</fullName>
    </recommendedName>
</protein>
<reference evidence="2" key="1">
    <citation type="journal article" date="2021" name="Front. Microbiol.">
        <title>Comprehensive Comparative Genomics and Phenotyping of Methylobacterium Species.</title>
        <authorList>
            <person name="Alessa O."/>
            <person name="Ogura Y."/>
            <person name="Fujitani Y."/>
            <person name="Takami H."/>
            <person name="Hayashi T."/>
            <person name="Sahin N."/>
            <person name="Tani A."/>
        </authorList>
    </citation>
    <scope>NUCLEOTIDE SEQUENCE</scope>
    <source>
        <strain evidence="2">KCTC 52305</strain>
    </source>
</reference>
<keyword evidence="3" id="KW-1185">Reference proteome</keyword>
<evidence type="ECO:0000256" key="1">
    <source>
        <dbReference type="SAM" id="SignalP"/>
    </source>
</evidence>
<feature type="chain" id="PRO_5047321808" description="DUF3761 domain-containing protein" evidence="1">
    <location>
        <begin position="17"/>
        <end position="106"/>
    </location>
</feature>
<dbReference type="EMBL" id="BPQH01000037">
    <property type="protein sequence ID" value="GJD53772.1"/>
    <property type="molecule type" value="Genomic_DNA"/>
</dbReference>
<evidence type="ECO:0000313" key="3">
    <source>
        <dbReference type="Proteomes" id="UP001055167"/>
    </source>
</evidence>
<keyword evidence="1" id="KW-0732">Signal</keyword>
<dbReference type="Proteomes" id="UP001055167">
    <property type="component" value="Unassembled WGS sequence"/>
</dbReference>
<evidence type="ECO:0008006" key="4">
    <source>
        <dbReference type="Google" id="ProtNLM"/>
    </source>
</evidence>
<dbReference type="RefSeq" id="WP_407068154.1">
    <property type="nucleotide sequence ID" value="NZ_BPQH01000037.1"/>
</dbReference>
<proteinExistence type="predicted"/>
<organism evidence="2 3">
    <name type="scientific">Methylobacterium crusticola</name>
    <dbReference type="NCBI Taxonomy" id="1697972"/>
    <lineage>
        <taxon>Bacteria</taxon>
        <taxon>Pseudomonadati</taxon>
        <taxon>Pseudomonadota</taxon>
        <taxon>Alphaproteobacteria</taxon>
        <taxon>Hyphomicrobiales</taxon>
        <taxon>Methylobacteriaceae</taxon>
        <taxon>Methylobacterium</taxon>
    </lineage>
</organism>
<dbReference type="NCBIfam" id="NF047412">
    <property type="entry name" value="sig_GCG_CRPN_rpt"/>
    <property type="match status" value="1"/>
</dbReference>
<feature type="signal peptide" evidence="1">
    <location>
        <begin position="1"/>
        <end position="16"/>
    </location>
</feature>
<sequence length="106" mass="10867">MTTRFASLLAAGAALAALPLAGAQAMPIVRDPAGAAPVAPVAGGCGPGRWRGPWGHCRSTPYVGPLPGGWYQVRAGNGCPPGYWRGPWGHCRNTPYHGPLPGGGWQ</sequence>